<evidence type="ECO:0000256" key="5">
    <source>
        <dbReference type="SAM" id="Phobius"/>
    </source>
</evidence>
<dbReference type="STRING" id="4232.A0A251RTF7"/>
<keyword evidence="2" id="KW-0732">Signal</keyword>
<accession>A0A251RTF7</accession>
<dbReference type="InParanoid" id="A0A251RTF7"/>
<keyword evidence="3 6" id="KW-0378">Hydrolase</keyword>
<comment type="similarity">
    <text evidence="1">Belongs to the 'GDSL' lipolytic enzyme family.</text>
</comment>
<protein>
    <submittedName>
        <fullName evidence="6">Putative SGNH hydrolase-type esterase domain-containing protein</fullName>
    </submittedName>
</protein>
<organism evidence="6 7">
    <name type="scientific">Helianthus annuus</name>
    <name type="common">Common sunflower</name>
    <dbReference type="NCBI Taxonomy" id="4232"/>
    <lineage>
        <taxon>Eukaryota</taxon>
        <taxon>Viridiplantae</taxon>
        <taxon>Streptophyta</taxon>
        <taxon>Embryophyta</taxon>
        <taxon>Tracheophyta</taxon>
        <taxon>Spermatophyta</taxon>
        <taxon>Magnoliopsida</taxon>
        <taxon>eudicotyledons</taxon>
        <taxon>Gunneridae</taxon>
        <taxon>Pentapetalae</taxon>
        <taxon>asterids</taxon>
        <taxon>campanulids</taxon>
        <taxon>Asterales</taxon>
        <taxon>Asteraceae</taxon>
        <taxon>Asteroideae</taxon>
        <taxon>Heliantheae alliance</taxon>
        <taxon>Heliantheae</taxon>
        <taxon>Helianthus</taxon>
    </lineage>
</organism>
<proteinExistence type="inferred from homology"/>
<reference evidence="7" key="1">
    <citation type="journal article" date="2017" name="Nature">
        <title>The sunflower genome provides insights into oil metabolism, flowering and Asterid evolution.</title>
        <authorList>
            <person name="Badouin H."/>
            <person name="Gouzy J."/>
            <person name="Grassa C.J."/>
            <person name="Murat F."/>
            <person name="Staton S.E."/>
            <person name="Cottret L."/>
            <person name="Lelandais-Briere C."/>
            <person name="Owens G.L."/>
            <person name="Carrere S."/>
            <person name="Mayjonade B."/>
            <person name="Legrand L."/>
            <person name="Gill N."/>
            <person name="Kane N.C."/>
            <person name="Bowers J.E."/>
            <person name="Hubner S."/>
            <person name="Bellec A."/>
            <person name="Berard A."/>
            <person name="Berges H."/>
            <person name="Blanchet N."/>
            <person name="Boniface M.C."/>
            <person name="Brunel D."/>
            <person name="Catrice O."/>
            <person name="Chaidir N."/>
            <person name="Claudel C."/>
            <person name="Donnadieu C."/>
            <person name="Faraut T."/>
            <person name="Fievet G."/>
            <person name="Helmstetter N."/>
            <person name="King M."/>
            <person name="Knapp S.J."/>
            <person name="Lai Z."/>
            <person name="Le Paslier M.C."/>
            <person name="Lippi Y."/>
            <person name="Lorenzon L."/>
            <person name="Mandel J.R."/>
            <person name="Marage G."/>
            <person name="Marchand G."/>
            <person name="Marquand E."/>
            <person name="Bret-Mestries E."/>
            <person name="Morien E."/>
            <person name="Nambeesan S."/>
            <person name="Nguyen T."/>
            <person name="Pegot-Espagnet P."/>
            <person name="Pouilly N."/>
            <person name="Raftis F."/>
            <person name="Sallet E."/>
            <person name="Schiex T."/>
            <person name="Thomas J."/>
            <person name="Vandecasteele C."/>
            <person name="Vares D."/>
            <person name="Vear F."/>
            <person name="Vautrin S."/>
            <person name="Crespi M."/>
            <person name="Mangin B."/>
            <person name="Burke J.M."/>
            <person name="Salse J."/>
            <person name="Munos S."/>
            <person name="Vincourt P."/>
            <person name="Rieseberg L.H."/>
            <person name="Langlade N.B."/>
        </authorList>
    </citation>
    <scope>NUCLEOTIDE SEQUENCE [LARGE SCALE GENOMIC DNA]</scope>
    <source>
        <strain evidence="7">cv. SF193</strain>
    </source>
</reference>
<dbReference type="InterPro" id="IPR035669">
    <property type="entry name" value="SGNH_plant_lipase-like"/>
</dbReference>
<keyword evidence="5" id="KW-0812">Transmembrane</keyword>
<dbReference type="CDD" id="cd01837">
    <property type="entry name" value="SGNH_plant_lipase_like"/>
    <property type="match status" value="1"/>
</dbReference>
<sequence length="473" mass="51891">MQSYHRKQAEHFCDLSNLMASSSFVSFGVILVWLMSCFSYGNGCYTSIISFGDSLADTGNLKQLGFISNRVLPVFLPPYGENFLNQSTGRCSNGRLIIDFLEIWCFKGPSCLYANGCYTSIISFGDSLADTGNLKQLATVSNGVFPVFLPPYGQDFFDQSTGRCSNGRLIIDFLAERLGMPLIPPFLQDNGNNNMVTFKQGVNFAVAGATALGPSVLEPRGIVNPMTNASLAVQLAWLKQLLPSICGNDSNCRDFIGRSLILVGEIGGNDYNYPILWGQPIEEVEVLVPLVIDTIISTINELIEMGAKKLVVPGNFPVGCSASYLTVCGSENEEYDPKTGCLVRLNQFAEYHNKLLQTKLKQVRDLHPDVNIYYADYYNAAMEIYRFPYKYGFTNGALKACCGAEGRYNVDPTVQCGEVSATVCDEPDTYVSWEGIHLTEAAYRIISKNLFSTPQFNSLCSTSTSGVGLSVSM</sequence>
<evidence type="ECO:0000256" key="4">
    <source>
        <dbReference type="ARBA" id="ARBA00023180"/>
    </source>
</evidence>
<dbReference type="Proteomes" id="UP000215914">
    <property type="component" value="Chromosome 17"/>
</dbReference>
<dbReference type="OMA" id="VFLPPYG"/>
<evidence type="ECO:0000256" key="2">
    <source>
        <dbReference type="ARBA" id="ARBA00022729"/>
    </source>
</evidence>
<dbReference type="EMBL" id="CM007906">
    <property type="protein sequence ID" value="OTF87656.1"/>
    <property type="molecule type" value="Genomic_DNA"/>
</dbReference>
<evidence type="ECO:0000313" key="6">
    <source>
        <dbReference type="EMBL" id="OTF87656.1"/>
    </source>
</evidence>
<dbReference type="AlphaFoldDB" id="A0A251RTF7"/>
<feature type="transmembrane region" description="Helical" evidence="5">
    <location>
        <begin position="12"/>
        <end position="35"/>
    </location>
</feature>
<dbReference type="PANTHER" id="PTHR22835">
    <property type="entry name" value="ZINC FINGER FYVE DOMAIN CONTAINING PROTEIN"/>
    <property type="match status" value="1"/>
</dbReference>
<keyword evidence="5" id="KW-0472">Membrane</keyword>
<dbReference type="InterPro" id="IPR036514">
    <property type="entry name" value="SGNH_hydro_sf"/>
</dbReference>
<dbReference type="GO" id="GO:0016788">
    <property type="term" value="F:hydrolase activity, acting on ester bonds"/>
    <property type="evidence" value="ECO:0007669"/>
    <property type="project" value="InterPro"/>
</dbReference>
<keyword evidence="5" id="KW-1133">Transmembrane helix</keyword>
<gene>
    <name evidence="6" type="ORF">HannXRQ_Chr17g0564291</name>
</gene>
<dbReference type="InterPro" id="IPR001087">
    <property type="entry name" value="GDSL"/>
</dbReference>
<name>A0A251RTF7_HELAN</name>
<dbReference type="SUPFAM" id="SSF52266">
    <property type="entry name" value="SGNH hydrolase"/>
    <property type="match status" value="1"/>
</dbReference>
<dbReference type="PANTHER" id="PTHR22835:SF631">
    <property type="entry name" value="SINAPINE ESTERASE"/>
    <property type="match status" value="1"/>
</dbReference>
<keyword evidence="4" id="KW-0325">Glycoprotein</keyword>
<evidence type="ECO:0000256" key="3">
    <source>
        <dbReference type="ARBA" id="ARBA00022801"/>
    </source>
</evidence>
<evidence type="ECO:0000313" key="7">
    <source>
        <dbReference type="Proteomes" id="UP000215914"/>
    </source>
</evidence>
<dbReference type="Gene3D" id="3.40.50.1110">
    <property type="entry name" value="SGNH hydrolase"/>
    <property type="match status" value="2"/>
</dbReference>
<keyword evidence="7" id="KW-1185">Reference proteome</keyword>
<dbReference type="FunCoup" id="A0A251RTF7">
    <property type="interactions" value="456"/>
</dbReference>
<evidence type="ECO:0000256" key="1">
    <source>
        <dbReference type="ARBA" id="ARBA00008668"/>
    </source>
</evidence>
<dbReference type="Pfam" id="PF00657">
    <property type="entry name" value="Lipase_GDSL"/>
    <property type="match status" value="1"/>
</dbReference>